<proteinExistence type="predicted"/>
<dbReference type="Gramene" id="ESW27009">
    <property type="protein sequence ID" value="ESW27009"/>
    <property type="gene ID" value="PHAVU_003G165900g"/>
</dbReference>
<organism evidence="2 3">
    <name type="scientific">Phaseolus vulgaris</name>
    <name type="common">Kidney bean</name>
    <name type="synonym">French bean</name>
    <dbReference type="NCBI Taxonomy" id="3885"/>
    <lineage>
        <taxon>Eukaryota</taxon>
        <taxon>Viridiplantae</taxon>
        <taxon>Streptophyta</taxon>
        <taxon>Embryophyta</taxon>
        <taxon>Tracheophyta</taxon>
        <taxon>Spermatophyta</taxon>
        <taxon>Magnoliopsida</taxon>
        <taxon>eudicotyledons</taxon>
        <taxon>Gunneridae</taxon>
        <taxon>Pentapetalae</taxon>
        <taxon>rosids</taxon>
        <taxon>fabids</taxon>
        <taxon>Fabales</taxon>
        <taxon>Fabaceae</taxon>
        <taxon>Papilionoideae</taxon>
        <taxon>50 kb inversion clade</taxon>
        <taxon>NPAAA clade</taxon>
        <taxon>indigoferoid/millettioid clade</taxon>
        <taxon>Phaseoleae</taxon>
        <taxon>Phaseolus</taxon>
    </lineage>
</organism>
<sequence length="260" mass="27968">MTTTTMLLRSSSTPILNSCIPNPNLKDSPHEHEILHRIPPTRSLTLSASSSSLSLDASPSRMTRALSETDLPARSKTTSFGSALFSFSESDECESASVEGGGSGGGGGWDNSGGGGSGFWNSNNGNDSTDLYYRTMIEANPGNPLFLGNYARYLKEVRGDFVKAEEYCGRAILANPNDGKVLSLYADLIWESHKDASRAETYFDQAVKAAPDDCYVLASYAHFLWDAEEEEDEVVEDSCEKSGCFIHEVAPPPTPLAAAS</sequence>
<dbReference type="PANTHER" id="PTHR26312">
    <property type="entry name" value="TETRATRICOPEPTIDE REPEAT PROTEIN 5"/>
    <property type="match status" value="1"/>
</dbReference>
<dbReference type="AlphaFoldDB" id="V7CA25"/>
<dbReference type="SMR" id="V7CA25"/>
<dbReference type="Gene3D" id="1.25.40.10">
    <property type="entry name" value="Tetratricopeptide repeat domain"/>
    <property type="match status" value="1"/>
</dbReference>
<name>V7CA25_PHAVU</name>
<dbReference type="InterPro" id="IPR011990">
    <property type="entry name" value="TPR-like_helical_dom_sf"/>
</dbReference>
<gene>
    <name evidence="2" type="ORF">PHAVU_003G165900g</name>
</gene>
<dbReference type="SUPFAM" id="SSF48452">
    <property type="entry name" value="TPR-like"/>
    <property type="match status" value="1"/>
</dbReference>
<evidence type="ECO:0000313" key="2">
    <source>
        <dbReference type="EMBL" id="ESW27009.1"/>
    </source>
</evidence>
<dbReference type="Proteomes" id="UP000000226">
    <property type="component" value="Chromosome 3"/>
</dbReference>
<dbReference type="eggNOG" id="ENOG502QVY8">
    <property type="taxonomic scope" value="Eukaryota"/>
</dbReference>
<reference evidence="3" key="1">
    <citation type="journal article" date="2014" name="Nat. Genet.">
        <title>A reference genome for common bean and genome-wide analysis of dual domestications.</title>
        <authorList>
            <person name="Schmutz J."/>
            <person name="McClean P.E."/>
            <person name="Mamidi S."/>
            <person name="Wu G.A."/>
            <person name="Cannon S.B."/>
            <person name="Grimwood J."/>
            <person name="Jenkins J."/>
            <person name="Shu S."/>
            <person name="Song Q."/>
            <person name="Chavarro C."/>
            <person name="Torres-Torres M."/>
            <person name="Geffroy V."/>
            <person name="Moghaddam S.M."/>
            <person name="Gao D."/>
            <person name="Abernathy B."/>
            <person name="Barry K."/>
            <person name="Blair M."/>
            <person name="Brick M.A."/>
            <person name="Chovatia M."/>
            <person name="Gepts P."/>
            <person name="Goodstein D.M."/>
            <person name="Gonzales M."/>
            <person name="Hellsten U."/>
            <person name="Hyten D.L."/>
            <person name="Jia G."/>
            <person name="Kelly J.D."/>
            <person name="Kudrna D."/>
            <person name="Lee R."/>
            <person name="Richard M.M."/>
            <person name="Miklas P.N."/>
            <person name="Osorno J.M."/>
            <person name="Rodrigues J."/>
            <person name="Thareau V."/>
            <person name="Urrea C.A."/>
            <person name="Wang M."/>
            <person name="Yu Y."/>
            <person name="Zhang M."/>
            <person name="Wing R.A."/>
            <person name="Cregan P.B."/>
            <person name="Rokhsar D.S."/>
            <person name="Jackson S.A."/>
        </authorList>
    </citation>
    <scope>NUCLEOTIDE SEQUENCE [LARGE SCALE GENOMIC DNA]</scope>
    <source>
        <strain evidence="3">cv. G19833</strain>
    </source>
</reference>
<protein>
    <submittedName>
        <fullName evidence="2">Uncharacterized protein</fullName>
    </submittedName>
</protein>
<dbReference type="OrthoDB" id="439046at2759"/>
<dbReference type="PANTHER" id="PTHR26312:SF168">
    <property type="entry name" value="OS06G0606700 PROTEIN"/>
    <property type="match status" value="1"/>
</dbReference>
<evidence type="ECO:0000313" key="3">
    <source>
        <dbReference type="Proteomes" id="UP000000226"/>
    </source>
</evidence>
<feature type="compositionally biased region" description="Gly residues" evidence="1">
    <location>
        <begin position="99"/>
        <end position="118"/>
    </location>
</feature>
<keyword evidence="3" id="KW-1185">Reference proteome</keyword>
<dbReference type="EMBL" id="CM002290">
    <property type="protein sequence ID" value="ESW27009.1"/>
    <property type="molecule type" value="Genomic_DNA"/>
</dbReference>
<evidence type="ECO:0000256" key="1">
    <source>
        <dbReference type="SAM" id="MobiDB-lite"/>
    </source>
</evidence>
<feature type="compositionally biased region" description="Low complexity" evidence="1">
    <location>
        <begin position="49"/>
        <end position="61"/>
    </location>
</feature>
<dbReference type="OMA" id="CEESALI"/>
<feature type="region of interest" description="Disordered" evidence="1">
    <location>
        <begin position="95"/>
        <end position="121"/>
    </location>
</feature>
<feature type="region of interest" description="Disordered" evidence="1">
    <location>
        <begin position="49"/>
        <end position="70"/>
    </location>
</feature>
<accession>V7CA25</accession>